<evidence type="ECO:0000313" key="2">
    <source>
        <dbReference type="EMBL" id="CAG2257178.1"/>
    </source>
</evidence>
<dbReference type="Proteomes" id="UP000683360">
    <property type="component" value="Unassembled WGS sequence"/>
</dbReference>
<feature type="coiled-coil region" evidence="1">
    <location>
        <begin position="116"/>
        <end position="179"/>
    </location>
</feature>
<dbReference type="Gene3D" id="3.30.160.60">
    <property type="entry name" value="Classic Zinc Finger"/>
    <property type="match status" value="1"/>
</dbReference>
<dbReference type="OrthoDB" id="6148831at2759"/>
<reference evidence="2" key="1">
    <citation type="submission" date="2021-03" db="EMBL/GenBank/DDBJ databases">
        <authorList>
            <person name="Bekaert M."/>
        </authorList>
    </citation>
    <scope>NUCLEOTIDE SEQUENCE</scope>
</reference>
<evidence type="ECO:0008006" key="4">
    <source>
        <dbReference type="Google" id="ProtNLM"/>
    </source>
</evidence>
<comment type="caution">
    <text evidence="2">The sequence shown here is derived from an EMBL/GenBank/DDBJ whole genome shotgun (WGS) entry which is preliminary data.</text>
</comment>
<dbReference type="AlphaFoldDB" id="A0A8S3VJ06"/>
<protein>
    <recommendedName>
        <fullName evidence="4">C2H2-type domain-containing protein</fullName>
    </recommendedName>
</protein>
<accession>A0A8S3VJ06</accession>
<keyword evidence="3" id="KW-1185">Reference proteome</keyword>
<proteinExistence type="predicted"/>
<keyword evidence="1" id="KW-0175">Coiled coil</keyword>
<dbReference type="EMBL" id="CAJPWZ010003321">
    <property type="protein sequence ID" value="CAG2257178.1"/>
    <property type="molecule type" value="Genomic_DNA"/>
</dbReference>
<gene>
    <name evidence="2" type="ORF">MEDL_68461</name>
</gene>
<name>A0A8S3VJ06_MYTED</name>
<sequence length="192" mass="22694">MVLFQCSKCPFRGNTKNTIQHFIIKHTSDDRVPFLCQTCNFKTISNAKWQRHIKDPKKPHVNKEHICVKSSNPYVVIVSEDIKEVDEATFMKNQIFIQEEEIEIVEIKIDPKDEKIVELENKYIDLQSTHANQLKELEEKHKFECLRFGNFIERLEKRKTELKEEVRTLKNQLTCNSAKKMRSSVCVVNSRK</sequence>
<evidence type="ECO:0000256" key="1">
    <source>
        <dbReference type="SAM" id="Coils"/>
    </source>
</evidence>
<evidence type="ECO:0000313" key="3">
    <source>
        <dbReference type="Proteomes" id="UP000683360"/>
    </source>
</evidence>
<organism evidence="2 3">
    <name type="scientific">Mytilus edulis</name>
    <name type="common">Blue mussel</name>
    <dbReference type="NCBI Taxonomy" id="6550"/>
    <lineage>
        <taxon>Eukaryota</taxon>
        <taxon>Metazoa</taxon>
        <taxon>Spiralia</taxon>
        <taxon>Lophotrochozoa</taxon>
        <taxon>Mollusca</taxon>
        <taxon>Bivalvia</taxon>
        <taxon>Autobranchia</taxon>
        <taxon>Pteriomorphia</taxon>
        <taxon>Mytilida</taxon>
        <taxon>Mytiloidea</taxon>
        <taxon>Mytilidae</taxon>
        <taxon>Mytilinae</taxon>
        <taxon>Mytilus</taxon>
    </lineage>
</organism>